<dbReference type="RefSeq" id="WP_177178157.1">
    <property type="nucleotide sequence ID" value="NZ_FODJ01000001.1"/>
</dbReference>
<gene>
    <name evidence="1" type="ORF">SAMN04488134_101162</name>
</gene>
<dbReference type="EMBL" id="FODJ01000001">
    <property type="protein sequence ID" value="SEN47119.1"/>
    <property type="molecule type" value="Genomic_DNA"/>
</dbReference>
<proteinExistence type="predicted"/>
<dbReference type="AlphaFoldDB" id="A0A1H8GTK5"/>
<evidence type="ECO:0000313" key="1">
    <source>
        <dbReference type="EMBL" id="SEN47119.1"/>
    </source>
</evidence>
<reference evidence="1 2" key="1">
    <citation type="submission" date="2016-10" db="EMBL/GenBank/DDBJ databases">
        <authorList>
            <person name="de Groot N.N."/>
        </authorList>
    </citation>
    <scope>NUCLEOTIDE SEQUENCE [LARGE SCALE GENOMIC DNA]</scope>
    <source>
        <strain evidence="1 2">CGMCC 1.10434</strain>
    </source>
</reference>
<accession>A0A1H8GTK5</accession>
<evidence type="ECO:0000313" key="2">
    <source>
        <dbReference type="Proteomes" id="UP000199300"/>
    </source>
</evidence>
<name>A0A1H8GTK5_9BACI</name>
<dbReference type="Proteomes" id="UP000199300">
    <property type="component" value="Unassembled WGS sequence"/>
</dbReference>
<keyword evidence="2" id="KW-1185">Reference proteome</keyword>
<sequence length="50" mass="5824">MLVKMLVQTQYKNELLRENKTYDIPDETALRWDISGLAVIVEGQTENKLD</sequence>
<protein>
    <submittedName>
        <fullName evidence="1">Uncharacterized protein</fullName>
    </submittedName>
</protein>
<organism evidence="1 2">
    <name type="scientific">Amphibacillus marinus</name>
    <dbReference type="NCBI Taxonomy" id="872970"/>
    <lineage>
        <taxon>Bacteria</taxon>
        <taxon>Bacillati</taxon>
        <taxon>Bacillota</taxon>
        <taxon>Bacilli</taxon>
        <taxon>Bacillales</taxon>
        <taxon>Bacillaceae</taxon>
        <taxon>Amphibacillus</taxon>
    </lineage>
</organism>